<dbReference type="SMART" id="SM00066">
    <property type="entry name" value="GAL4"/>
    <property type="match status" value="1"/>
</dbReference>
<evidence type="ECO:0000256" key="5">
    <source>
        <dbReference type="ARBA" id="ARBA00023125"/>
    </source>
</evidence>
<dbReference type="CDD" id="cd12148">
    <property type="entry name" value="fungal_TF_MHR"/>
    <property type="match status" value="1"/>
</dbReference>
<dbReference type="Pfam" id="PF00172">
    <property type="entry name" value="Zn_clus"/>
    <property type="match status" value="1"/>
</dbReference>
<dbReference type="GO" id="GO:0008270">
    <property type="term" value="F:zinc ion binding"/>
    <property type="evidence" value="ECO:0007669"/>
    <property type="project" value="InterPro"/>
</dbReference>
<keyword evidence="2" id="KW-0479">Metal-binding</keyword>
<dbReference type="InterPro" id="IPR007219">
    <property type="entry name" value="XnlR_reg_dom"/>
</dbReference>
<gene>
    <name evidence="10" type="ORF">B0A52_08305</name>
</gene>
<sequence>MAECLTVSPETRAAATKRATYACARCYKLKRKCDNGSPACSRCVKAHVECVGLDRSTTQFVPRSLVQYLEQRIASLESNVVNSDAIIKPGRPSPHLPSGLSQEPHYKGAQSHSAEQRHDAISAWAAKERQYGCQRTVLGLRGSSFNPLIMKCSILPFTNDVSPDGSEYLTQIALQFGSRDILSLHAIPTHVAETLIKVYIEKILPQYPFFTEEDLQSYQLLVFPPPGATTSVVSSEAEFVVAMMMAISTLTSKNPNHDRLMSLSTSLYKYAMQRYDALAEPSMVNLQCTMLLCQFANFCPGICEIWTLKGMAVRMAVAMGLHREPEFALNGFDRKKMELRRKMFWTLYSMDRSISIAALRPISLADHLINAKFPSENFTSGSDPSSSRQRMQITRFLRHVKFRQIQSDIYSVNFGDREPDSLPYSSWMKARDEELLEWRKSLETLEQTGFDWFDFVMYTGQMYLHTHCRRNPHPDAQSVIKGFEAARGTNNGYFRMYCKGFLKFDWHCAHHVLAAATLLIRLIKHDYQTLLRTYSSREINSALDECSEVFTILSEKWPEASRCLKQFEIARSDLFYAFSLSADILMGSTNQSSVGEQQQSNLSLAHMPSIVPAAPSPPVVQEISEPLSDLEQVLEPSDLEPWVHTINMFTDYTESDWDVWAGQTEMHWPF</sequence>
<evidence type="ECO:0000256" key="4">
    <source>
        <dbReference type="ARBA" id="ARBA00023015"/>
    </source>
</evidence>
<dbReference type="GO" id="GO:0045944">
    <property type="term" value="P:positive regulation of transcription by RNA polymerase II"/>
    <property type="evidence" value="ECO:0007669"/>
    <property type="project" value="TreeGrafter"/>
</dbReference>
<keyword evidence="4" id="KW-0805">Transcription regulation</keyword>
<dbReference type="PROSITE" id="PS50048">
    <property type="entry name" value="ZN2_CY6_FUNGAL_2"/>
    <property type="match status" value="1"/>
</dbReference>
<dbReference type="Pfam" id="PF04082">
    <property type="entry name" value="Fungal_trans"/>
    <property type="match status" value="1"/>
</dbReference>
<dbReference type="PANTHER" id="PTHR47782:SF12">
    <property type="entry name" value="ZN(II)2CYS6 TRANSCRIPTION FACTOR (EUROFUNG)"/>
    <property type="match status" value="1"/>
</dbReference>
<evidence type="ECO:0000256" key="3">
    <source>
        <dbReference type="ARBA" id="ARBA00022833"/>
    </source>
</evidence>
<dbReference type="AlphaFoldDB" id="A0A438MVY9"/>
<comment type="subcellular location">
    <subcellularLocation>
        <location evidence="1">Nucleus</location>
    </subcellularLocation>
</comment>
<evidence type="ECO:0000259" key="9">
    <source>
        <dbReference type="PROSITE" id="PS50048"/>
    </source>
</evidence>
<dbReference type="CDD" id="cd00067">
    <property type="entry name" value="GAL4"/>
    <property type="match status" value="1"/>
</dbReference>
<evidence type="ECO:0000256" key="7">
    <source>
        <dbReference type="ARBA" id="ARBA00023242"/>
    </source>
</evidence>
<comment type="caution">
    <text evidence="10">The sequence shown here is derived from an EMBL/GenBank/DDBJ whole genome shotgun (WGS) entry which is preliminary data.</text>
</comment>
<dbReference type="OrthoDB" id="194468at2759"/>
<organism evidence="10 11">
    <name type="scientific">Exophiala mesophila</name>
    <name type="common">Black yeast-like fungus</name>
    <dbReference type="NCBI Taxonomy" id="212818"/>
    <lineage>
        <taxon>Eukaryota</taxon>
        <taxon>Fungi</taxon>
        <taxon>Dikarya</taxon>
        <taxon>Ascomycota</taxon>
        <taxon>Pezizomycotina</taxon>
        <taxon>Eurotiomycetes</taxon>
        <taxon>Chaetothyriomycetidae</taxon>
        <taxon>Chaetothyriales</taxon>
        <taxon>Herpotrichiellaceae</taxon>
        <taxon>Exophiala</taxon>
    </lineage>
</organism>
<keyword evidence="3" id="KW-0862">Zinc</keyword>
<proteinExistence type="predicted"/>
<keyword evidence="7" id="KW-0539">Nucleus</keyword>
<evidence type="ECO:0000313" key="11">
    <source>
        <dbReference type="Proteomes" id="UP000288859"/>
    </source>
</evidence>
<reference evidence="10 11" key="1">
    <citation type="submission" date="2017-03" db="EMBL/GenBank/DDBJ databases">
        <title>Genomes of endolithic fungi from Antarctica.</title>
        <authorList>
            <person name="Coleine C."/>
            <person name="Masonjones S."/>
            <person name="Stajich J.E."/>
        </authorList>
    </citation>
    <scope>NUCLEOTIDE SEQUENCE [LARGE SCALE GENOMIC DNA]</scope>
    <source>
        <strain evidence="10 11">CCFEE 6314</strain>
    </source>
</reference>
<dbReference type="InterPro" id="IPR052202">
    <property type="entry name" value="Yeast_MetPath_Reg"/>
</dbReference>
<accession>A0A438MVY9</accession>
<dbReference type="PANTHER" id="PTHR47782">
    <property type="entry name" value="ZN(II)2CYS6 TRANSCRIPTION FACTOR (EUROFUNG)-RELATED"/>
    <property type="match status" value="1"/>
</dbReference>
<dbReference type="SUPFAM" id="SSF57701">
    <property type="entry name" value="Zn2/Cys6 DNA-binding domain"/>
    <property type="match status" value="1"/>
</dbReference>
<evidence type="ECO:0000256" key="2">
    <source>
        <dbReference type="ARBA" id="ARBA00022723"/>
    </source>
</evidence>
<feature type="region of interest" description="Disordered" evidence="8">
    <location>
        <begin position="85"/>
        <end position="112"/>
    </location>
</feature>
<feature type="domain" description="Zn(2)-C6 fungal-type" evidence="9">
    <location>
        <begin position="22"/>
        <end position="51"/>
    </location>
</feature>
<evidence type="ECO:0000256" key="8">
    <source>
        <dbReference type="SAM" id="MobiDB-lite"/>
    </source>
</evidence>
<name>A0A438MVY9_EXOME</name>
<dbReference type="Gene3D" id="4.10.240.10">
    <property type="entry name" value="Zn(2)-C6 fungal-type DNA-binding domain"/>
    <property type="match status" value="1"/>
</dbReference>
<dbReference type="VEuPathDB" id="FungiDB:PV10_00672"/>
<protein>
    <recommendedName>
        <fullName evidence="9">Zn(2)-C6 fungal-type domain-containing protein</fullName>
    </recommendedName>
</protein>
<evidence type="ECO:0000313" key="10">
    <source>
        <dbReference type="EMBL" id="RVX67062.1"/>
    </source>
</evidence>
<dbReference type="SMART" id="SM00906">
    <property type="entry name" value="Fungal_trans"/>
    <property type="match status" value="1"/>
</dbReference>
<dbReference type="GO" id="GO:0043565">
    <property type="term" value="F:sequence-specific DNA binding"/>
    <property type="evidence" value="ECO:0007669"/>
    <property type="project" value="TreeGrafter"/>
</dbReference>
<dbReference type="EMBL" id="NAJM01000052">
    <property type="protein sequence ID" value="RVX67062.1"/>
    <property type="molecule type" value="Genomic_DNA"/>
</dbReference>
<dbReference type="GO" id="GO:0005634">
    <property type="term" value="C:nucleus"/>
    <property type="evidence" value="ECO:0007669"/>
    <property type="project" value="UniProtKB-SubCell"/>
</dbReference>
<dbReference type="GO" id="GO:0000981">
    <property type="term" value="F:DNA-binding transcription factor activity, RNA polymerase II-specific"/>
    <property type="evidence" value="ECO:0007669"/>
    <property type="project" value="InterPro"/>
</dbReference>
<keyword evidence="5" id="KW-0238">DNA-binding</keyword>
<dbReference type="GO" id="GO:0006351">
    <property type="term" value="P:DNA-templated transcription"/>
    <property type="evidence" value="ECO:0007669"/>
    <property type="project" value="InterPro"/>
</dbReference>
<dbReference type="InterPro" id="IPR001138">
    <property type="entry name" value="Zn2Cys6_DnaBD"/>
</dbReference>
<evidence type="ECO:0000256" key="6">
    <source>
        <dbReference type="ARBA" id="ARBA00023163"/>
    </source>
</evidence>
<dbReference type="Proteomes" id="UP000288859">
    <property type="component" value="Unassembled WGS sequence"/>
</dbReference>
<keyword evidence="6" id="KW-0804">Transcription</keyword>
<dbReference type="InterPro" id="IPR036864">
    <property type="entry name" value="Zn2-C6_fun-type_DNA-bd_sf"/>
</dbReference>
<evidence type="ECO:0000256" key="1">
    <source>
        <dbReference type="ARBA" id="ARBA00004123"/>
    </source>
</evidence>